<dbReference type="SUPFAM" id="SSF57424">
    <property type="entry name" value="LDL receptor-like module"/>
    <property type="match status" value="1"/>
</dbReference>
<feature type="domain" description="G-protein coupled receptors family 1 profile" evidence="12">
    <location>
        <begin position="1333"/>
        <end position="1592"/>
    </location>
</feature>
<name>B2L3I8_PHIRO</name>
<feature type="disulfide bond" evidence="8">
    <location>
        <begin position="225"/>
        <end position="237"/>
    </location>
</feature>
<dbReference type="PANTHER" id="PTHR24270">
    <property type="entry name" value="LOW-DENSITY LIPOPROTEIN RECEPTOR-RELATED"/>
    <property type="match status" value="1"/>
</dbReference>
<evidence type="ECO:0000256" key="3">
    <source>
        <dbReference type="ARBA" id="ARBA00022737"/>
    </source>
</evidence>
<proteinExistence type="predicted"/>
<dbReference type="InterPro" id="IPR002172">
    <property type="entry name" value="LDrepeatLR_classA_rpt"/>
</dbReference>
<reference evidence="13" key="1">
    <citation type="journal article" date="2008" name="Proc. Natl. Acad. Sci. U.S.A.">
        <title>Evidence for degenerate tetraploidy in bdelloid rotifers.</title>
        <authorList>
            <person name="Mark Welch D.B."/>
            <person name="Mark Welch J.L."/>
            <person name="Meselson M."/>
        </authorList>
    </citation>
    <scope>NUCLEOTIDE SEQUENCE</scope>
    <source>
        <strain evidence="13">MM1</strain>
    </source>
</reference>
<evidence type="ECO:0000256" key="6">
    <source>
        <dbReference type="ARBA" id="ARBA00023157"/>
    </source>
</evidence>
<feature type="transmembrane region" description="Helical" evidence="9">
    <location>
        <begin position="1575"/>
        <end position="1595"/>
    </location>
</feature>
<dbReference type="PROSITE" id="PS50068">
    <property type="entry name" value="LDLRA_2"/>
    <property type="match status" value="2"/>
</dbReference>
<dbReference type="Gene3D" id="1.20.1070.10">
    <property type="entry name" value="Rhodopsin 7-helix transmembrane proteins"/>
    <property type="match status" value="1"/>
</dbReference>
<dbReference type="Gene3D" id="2.10.25.10">
    <property type="entry name" value="Laminin"/>
    <property type="match status" value="1"/>
</dbReference>
<keyword evidence="13" id="KW-0449">Lipoprotein</keyword>
<keyword evidence="7" id="KW-0245">EGF-like domain</keyword>
<dbReference type="PROSITE" id="PS01186">
    <property type="entry name" value="EGF_2"/>
    <property type="match status" value="2"/>
</dbReference>
<dbReference type="SMART" id="SM00181">
    <property type="entry name" value="EGF"/>
    <property type="match status" value="4"/>
</dbReference>
<evidence type="ECO:0000256" key="5">
    <source>
        <dbReference type="ARBA" id="ARBA00023136"/>
    </source>
</evidence>
<dbReference type="InterPro" id="IPR000742">
    <property type="entry name" value="EGF"/>
</dbReference>
<dbReference type="CDD" id="cd00112">
    <property type="entry name" value="LDLa"/>
    <property type="match status" value="1"/>
</dbReference>
<evidence type="ECO:0000256" key="9">
    <source>
        <dbReference type="SAM" id="Phobius"/>
    </source>
</evidence>
<organism evidence="13">
    <name type="scientific">Philodina roseola</name>
    <name type="common">Rotifer</name>
    <dbReference type="NCBI Taxonomy" id="96448"/>
    <lineage>
        <taxon>Eukaryota</taxon>
        <taxon>Metazoa</taxon>
        <taxon>Spiralia</taxon>
        <taxon>Gnathifera</taxon>
        <taxon>Rotifera</taxon>
        <taxon>Eurotatoria</taxon>
        <taxon>Bdelloidea</taxon>
        <taxon>Philodinida</taxon>
        <taxon>Philodinidae</taxon>
        <taxon>Philodina</taxon>
    </lineage>
</organism>
<evidence type="ECO:0000256" key="8">
    <source>
        <dbReference type="PROSITE-ProRule" id="PRU00124"/>
    </source>
</evidence>
<gene>
    <name evidence="13" type="primary">LDL_4</name>
</gene>
<feature type="domain" description="EGF-like" evidence="11">
    <location>
        <begin position="1025"/>
        <end position="1078"/>
    </location>
</feature>
<feature type="transmembrane region" description="Helical" evidence="9">
    <location>
        <begin position="1438"/>
        <end position="1456"/>
    </location>
</feature>
<dbReference type="GO" id="GO:0016192">
    <property type="term" value="P:vesicle-mediated transport"/>
    <property type="evidence" value="ECO:0007669"/>
    <property type="project" value="UniProtKB-ARBA"/>
</dbReference>
<keyword evidence="10" id="KW-0732">Signal</keyword>
<dbReference type="PRINTS" id="PR00261">
    <property type="entry name" value="LDLRECEPTOR"/>
</dbReference>
<keyword evidence="4 9" id="KW-1133">Transmembrane helix</keyword>
<protein>
    <submittedName>
        <fullName evidence="13">Low density lipoprotein receptor</fullName>
    </submittedName>
</protein>
<dbReference type="EMBL" id="EU432546">
    <property type="protein sequence ID" value="ACC43940.1"/>
    <property type="molecule type" value="Genomic_DNA"/>
</dbReference>
<dbReference type="InterPro" id="IPR050685">
    <property type="entry name" value="LDLR"/>
</dbReference>
<comment type="caution">
    <text evidence="7">Lacks conserved residue(s) required for the propagation of feature annotation.</text>
</comment>
<evidence type="ECO:0000256" key="10">
    <source>
        <dbReference type="SAM" id="SignalP"/>
    </source>
</evidence>
<dbReference type="GO" id="GO:0005886">
    <property type="term" value="C:plasma membrane"/>
    <property type="evidence" value="ECO:0007669"/>
    <property type="project" value="TreeGrafter"/>
</dbReference>
<evidence type="ECO:0000259" key="12">
    <source>
        <dbReference type="PROSITE" id="PS50262"/>
    </source>
</evidence>
<feature type="chain" id="PRO_5002780503" evidence="10">
    <location>
        <begin position="22"/>
        <end position="1620"/>
    </location>
</feature>
<feature type="transmembrane region" description="Helical" evidence="9">
    <location>
        <begin position="1490"/>
        <end position="1512"/>
    </location>
</feature>
<dbReference type="Gene3D" id="4.10.400.10">
    <property type="entry name" value="Low-density Lipoprotein Receptor"/>
    <property type="match status" value="1"/>
</dbReference>
<evidence type="ECO:0000259" key="11">
    <source>
        <dbReference type="PROSITE" id="PS50026"/>
    </source>
</evidence>
<feature type="disulfide bond" evidence="7">
    <location>
        <begin position="1068"/>
        <end position="1077"/>
    </location>
</feature>
<dbReference type="PROSITE" id="PS50262">
    <property type="entry name" value="G_PROTEIN_RECEP_F1_2"/>
    <property type="match status" value="1"/>
</dbReference>
<evidence type="ECO:0000256" key="1">
    <source>
        <dbReference type="ARBA" id="ARBA00004167"/>
    </source>
</evidence>
<dbReference type="PROSITE" id="PS00022">
    <property type="entry name" value="EGF_1"/>
    <property type="match status" value="4"/>
</dbReference>
<evidence type="ECO:0000256" key="4">
    <source>
        <dbReference type="ARBA" id="ARBA00022989"/>
    </source>
</evidence>
<dbReference type="SUPFAM" id="SSF81321">
    <property type="entry name" value="Family A G protein-coupled receptor-like"/>
    <property type="match status" value="1"/>
</dbReference>
<feature type="signal peptide" evidence="10">
    <location>
        <begin position="1"/>
        <end position="21"/>
    </location>
</feature>
<dbReference type="InterPro" id="IPR036055">
    <property type="entry name" value="LDL_receptor-like_sf"/>
</dbReference>
<feature type="domain" description="EGF-like" evidence="11">
    <location>
        <begin position="942"/>
        <end position="987"/>
    </location>
</feature>
<comment type="subcellular location">
    <subcellularLocation>
        <location evidence="1">Membrane</location>
        <topology evidence="1">Single-pass membrane protein</topology>
    </subcellularLocation>
</comment>
<keyword evidence="13" id="KW-0675">Receptor</keyword>
<sequence length="1620" mass="188270">MRMFRTSFLFSLILLPILVISLQMNFHLTDTSCDQTLYHHCLKVRATESRKRHDPRQILTYCLTECPPQSNTDDSIMDHPSKFTFHQLAQRNITSQQLYLWSAPIDLIEKYQHYLNQRDLTHDHQINDDVFYNCTWPQFGPLCQYSFDHLSYESSPRSTLNELVYDFYANHPYEPTTLTCYEHLKCNRAPASSCLDWTEICDGKMDCMDDGVDEQHCWKLEMNTCDKDEFMCGNGQCISKTSLGDAVLPYDCLDTTDERTLSLSNLLACDKTAPIFECEDTVCSNFLGYVGAPYTSRCNEQRDTISRKILFSIRPDNLTDGCWLSLRCLTYYPYLEAYCHDYCDNINCTKRIIDECPDSILFSPSVPLLLGYIYLAYTKALVANLFMHFPPQYICLLYGINSIYFNTNTSIQIHNVTCYDPKQLGIKYQPGSRLDWVTEHILPLYKLFWPINPMPHGYYDFCHQQHFYQCLNSSKCILRHRLLDRINDCFYGDDEQVDIIKHSIQLEGNPQFFNCHSSNVYISNRLVGDGVCQCPLINDQCADEFSDVTLSRTQFFFQTVCDGFTELTPIIIDGQSMTDETDCDHWFCNNIYTRCDNIWNCRDGRDEMNCDNSFLIDCPAHHRECLSVDTNELTCLSENRINDDHVDCIGATDERKLCRFPDRHINLNDFYCKNETSYFCISYNKICDRSQNCLLNEDERFCRRWNHTFTHRSLCSFLSISSMNNMEKHLCQHFTYVMKQILVFFSLVDQRTSTQLKSTNTVSSLSQFYPSQLQQPSLFYSSPCHRGLPLRFSSYSHYNHSQLSKQTTTICLCPPSFYGHFCQYQNQRIALTLQFRALSDSWQTLFAIVILLVHHDISTHETYIHSVQQITYLPMRDCQLKFHHHLLYAARPFNTSFNHSIDIHIYDKTTFTHRSTWHIPVLFPFLPVYRLSLLLLIPSSKDESACSKTKCGSHGRCIPYTRHRQIVETNEPWFCQCDRGWSGRYCTYRNNCSCSSDSLCLGTLINNRSICLCPVNKFGDRCLIENNVCHQTKDGNRTACLNGGQCIPNHDEYLVDKQGKQIPFTCICSKGFTGDQCKMRQTQLIFSFDTSSMNVPDLMLIHFIRYHPDRRHENATAIKSIPVNQDTVIVHWSQPFHLAFIELHRHHYYLAINQKSLTSSNDIIKTKMSSSDRCPYISELFNRTILNYHPLRRIKYYHLLCQPRPSKSSLSSLLSCFYDDRHLCICDLFEGRERQANCLEFNHEMKMDCMGQNGCENGAQCFQDNPTCPQTSICICPKCFYGRRCQFSMNLFSLSLDGILGSYIRPHVSYRYQPSIVQISFVLTGIMSTLGLLNGIFTLITFKKKKILEVGCGYFLLCSSITTLSTMVMFLLKYSFLYASQTGTITNRSFLQMQCSTMDFFLRLCLNMDQWLNVCIAIERTITTVQGIHFDKAKSQRTARWIILILLFAVMMSIIYDPMHRRLIDDDNNEEYRIWCVASYPPWLRSLDSVINTCHFGIPFLINMISALIIIWRTSRRKTNTNTYVRFRVILKTQMTEHKHLLIAPLLIVGLGIPRLVISVVSGCMKSNGSAWLSLYGYLISFLPAMLTFVVFVLPSKLYMTEFRKSMKCCVKESTNRNTV</sequence>
<evidence type="ECO:0000313" key="13">
    <source>
        <dbReference type="EMBL" id="ACC43940.1"/>
    </source>
</evidence>
<feature type="disulfide bond" evidence="7">
    <location>
        <begin position="977"/>
        <end position="986"/>
    </location>
</feature>
<keyword evidence="3" id="KW-0677">Repeat</keyword>
<keyword evidence="2 9" id="KW-0812">Transmembrane</keyword>
<evidence type="ECO:0000256" key="7">
    <source>
        <dbReference type="PROSITE-ProRule" id="PRU00076"/>
    </source>
</evidence>
<keyword evidence="5 9" id="KW-0472">Membrane</keyword>
<accession>B2L3I8</accession>
<feature type="transmembrane region" description="Helical" evidence="9">
    <location>
        <begin position="1541"/>
        <end position="1563"/>
    </location>
</feature>
<keyword evidence="6 7" id="KW-1015">Disulfide bond</keyword>
<dbReference type="PROSITE" id="PS50026">
    <property type="entry name" value="EGF_3"/>
    <property type="match status" value="2"/>
</dbReference>
<evidence type="ECO:0000256" key="2">
    <source>
        <dbReference type="ARBA" id="ARBA00022692"/>
    </source>
</evidence>
<feature type="disulfide bond" evidence="8">
    <location>
        <begin position="687"/>
        <end position="702"/>
    </location>
</feature>
<dbReference type="InterPro" id="IPR017452">
    <property type="entry name" value="GPCR_Rhodpsn_7TM"/>
</dbReference>
<feature type="transmembrane region" description="Helical" evidence="9">
    <location>
        <begin position="1316"/>
        <end position="1342"/>
    </location>
</feature>
<feature type="transmembrane region" description="Helical" evidence="9">
    <location>
        <begin position="1354"/>
        <end position="1372"/>
    </location>
</feature>
<dbReference type="SMART" id="SM00192">
    <property type="entry name" value="LDLa"/>
    <property type="match status" value="6"/>
</dbReference>